<dbReference type="EMBL" id="BOOO01000015">
    <property type="protein sequence ID" value="GII29597.1"/>
    <property type="molecule type" value="Genomic_DNA"/>
</dbReference>
<accession>A0A8J3TPE3</accession>
<evidence type="ECO:0000313" key="2">
    <source>
        <dbReference type="EMBL" id="GII29597.1"/>
    </source>
</evidence>
<evidence type="ECO:0000313" key="3">
    <source>
        <dbReference type="Proteomes" id="UP000650628"/>
    </source>
</evidence>
<proteinExistence type="predicted"/>
<evidence type="ECO:0000256" key="1">
    <source>
        <dbReference type="SAM" id="MobiDB-lite"/>
    </source>
</evidence>
<keyword evidence="3" id="KW-1185">Reference proteome</keyword>
<feature type="region of interest" description="Disordered" evidence="1">
    <location>
        <begin position="1"/>
        <end position="24"/>
    </location>
</feature>
<dbReference type="AlphaFoldDB" id="A0A8J3TPE3"/>
<name>A0A8J3TPE3_9ACTN</name>
<feature type="region of interest" description="Disordered" evidence="1">
    <location>
        <begin position="43"/>
        <end position="62"/>
    </location>
</feature>
<reference evidence="2 3" key="1">
    <citation type="submission" date="2021-01" db="EMBL/GenBank/DDBJ databases">
        <title>Whole genome shotgun sequence of Planotetraspora mira NBRC 15435.</title>
        <authorList>
            <person name="Komaki H."/>
            <person name="Tamura T."/>
        </authorList>
    </citation>
    <scope>NUCLEOTIDE SEQUENCE [LARGE SCALE GENOMIC DNA]</scope>
    <source>
        <strain evidence="2 3">NBRC 15435</strain>
    </source>
</reference>
<organism evidence="2 3">
    <name type="scientific">Planotetraspora mira</name>
    <dbReference type="NCBI Taxonomy" id="58121"/>
    <lineage>
        <taxon>Bacteria</taxon>
        <taxon>Bacillati</taxon>
        <taxon>Actinomycetota</taxon>
        <taxon>Actinomycetes</taxon>
        <taxon>Streptosporangiales</taxon>
        <taxon>Streptosporangiaceae</taxon>
        <taxon>Planotetraspora</taxon>
    </lineage>
</organism>
<gene>
    <name evidence="2" type="ORF">Pmi06nite_30390</name>
</gene>
<feature type="compositionally biased region" description="Basic and acidic residues" evidence="1">
    <location>
        <begin position="44"/>
        <end position="62"/>
    </location>
</feature>
<sequence>MAGGGVWTSPPAEHRGGHLSDQRNTYNSAVGRLDDGLVAMIARTPEKSSPEEAELRRIELGG</sequence>
<comment type="caution">
    <text evidence="2">The sequence shown here is derived from an EMBL/GenBank/DDBJ whole genome shotgun (WGS) entry which is preliminary data.</text>
</comment>
<protein>
    <submittedName>
        <fullName evidence="2">Uncharacterized protein</fullName>
    </submittedName>
</protein>
<dbReference type="Proteomes" id="UP000650628">
    <property type="component" value="Unassembled WGS sequence"/>
</dbReference>
<dbReference type="RefSeq" id="WP_203953567.1">
    <property type="nucleotide sequence ID" value="NZ_BOOO01000015.1"/>
</dbReference>
<feature type="compositionally biased region" description="Basic and acidic residues" evidence="1">
    <location>
        <begin position="12"/>
        <end position="21"/>
    </location>
</feature>